<comment type="subcellular location">
    <subcellularLocation>
        <location evidence="1">Secreted</location>
        <location evidence="1">Cell wall</location>
    </subcellularLocation>
</comment>
<dbReference type="PANTHER" id="PTHR31375">
    <property type="match status" value="1"/>
</dbReference>
<evidence type="ECO:0000256" key="4">
    <source>
        <dbReference type="ARBA" id="ARBA00022525"/>
    </source>
</evidence>
<dbReference type="AlphaFoldDB" id="A0AA39W3T4"/>
<dbReference type="InterPro" id="IPR000743">
    <property type="entry name" value="Glyco_hydro_28"/>
</dbReference>
<dbReference type="SUPFAM" id="SSF51126">
    <property type="entry name" value="Pectin lyase-like"/>
    <property type="match status" value="2"/>
</dbReference>
<keyword evidence="7" id="KW-0961">Cell wall biogenesis/degradation</keyword>
<dbReference type="GO" id="GO:0071555">
    <property type="term" value="P:cell wall organization"/>
    <property type="evidence" value="ECO:0007669"/>
    <property type="project" value="UniProtKB-KW"/>
</dbReference>
<sequence>MVLKGPCKGPINFLLQGDLVAPTDEASNCVDHWISFQYIDQLTINGGGSFDGQGPSAWPYNNCDKDPNCSPLPIGDSGVKISDVQFSNIYGTTNTQIAVTLNCSKSNPCQNIEMRDINIAYNGGGGPAKPACANAYGASYGQEHPLSCLLA</sequence>
<evidence type="ECO:0000256" key="7">
    <source>
        <dbReference type="ARBA" id="ARBA00023316"/>
    </source>
</evidence>
<reference evidence="9" key="2">
    <citation type="submission" date="2023-06" db="EMBL/GenBank/DDBJ databases">
        <authorList>
            <person name="Swenson N.G."/>
            <person name="Wegrzyn J.L."/>
            <person name="Mcevoy S.L."/>
        </authorList>
    </citation>
    <scope>NUCLEOTIDE SEQUENCE</scope>
    <source>
        <strain evidence="9">NS2018</strain>
        <tissue evidence="9">Leaf</tissue>
    </source>
</reference>
<dbReference type="InterPro" id="IPR012334">
    <property type="entry name" value="Pectin_lyas_fold"/>
</dbReference>
<keyword evidence="6 8" id="KW-0326">Glycosidase</keyword>
<comment type="similarity">
    <text evidence="2 8">Belongs to the glycosyl hydrolase 28 family.</text>
</comment>
<dbReference type="Gene3D" id="2.160.20.10">
    <property type="entry name" value="Single-stranded right-handed beta-helix, Pectin lyase-like"/>
    <property type="match status" value="2"/>
</dbReference>
<dbReference type="GO" id="GO:0005975">
    <property type="term" value="P:carbohydrate metabolic process"/>
    <property type="evidence" value="ECO:0007669"/>
    <property type="project" value="InterPro"/>
</dbReference>
<name>A0AA39W3T4_ACESA</name>
<accession>A0AA39W3T4</accession>
<evidence type="ECO:0000313" key="10">
    <source>
        <dbReference type="Proteomes" id="UP001168877"/>
    </source>
</evidence>
<evidence type="ECO:0000256" key="5">
    <source>
        <dbReference type="ARBA" id="ARBA00022801"/>
    </source>
</evidence>
<evidence type="ECO:0000256" key="3">
    <source>
        <dbReference type="ARBA" id="ARBA00022512"/>
    </source>
</evidence>
<dbReference type="EMBL" id="JAUESC010000003">
    <property type="protein sequence ID" value="KAK0602787.1"/>
    <property type="molecule type" value="Genomic_DNA"/>
</dbReference>
<keyword evidence="10" id="KW-1185">Reference proteome</keyword>
<dbReference type="Proteomes" id="UP001168877">
    <property type="component" value="Unassembled WGS sequence"/>
</dbReference>
<proteinExistence type="inferred from homology"/>
<protein>
    <recommendedName>
        <fullName evidence="11">Polygalacturonase</fullName>
    </recommendedName>
</protein>
<gene>
    <name evidence="9" type="ORF">LWI29_036955</name>
</gene>
<keyword evidence="5 8" id="KW-0378">Hydrolase</keyword>
<evidence type="ECO:0000256" key="1">
    <source>
        <dbReference type="ARBA" id="ARBA00004191"/>
    </source>
</evidence>
<evidence type="ECO:0000256" key="6">
    <source>
        <dbReference type="ARBA" id="ARBA00023295"/>
    </source>
</evidence>
<evidence type="ECO:0000256" key="8">
    <source>
        <dbReference type="RuleBase" id="RU361169"/>
    </source>
</evidence>
<dbReference type="Pfam" id="PF00295">
    <property type="entry name" value="Glyco_hydro_28"/>
    <property type="match status" value="2"/>
</dbReference>
<comment type="caution">
    <text evidence="9">The sequence shown here is derived from an EMBL/GenBank/DDBJ whole genome shotgun (WGS) entry which is preliminary data.</text>
</comment>
<dbReference type="InterPro" id="IPR011050">
    <property type="entry name" value="Pectin_lyase_fold/virulence"/>
</dbReference>
<keyword evidence="4" id="KW-0964">Secreted</keyword>
<evidence type="ECO:0008006" key="11">
    <source>
        <dbReference type="Google" id="ProtNLM"/>
    </source>
</evidence>
<evidence type="ECO:0000313" key="9">
    <source>
        <dbReference type="EMBL" id="KAK0602787.1"/>
    </source>
</evidence>
<reference evidence="9" key="1">
    <citation type="journal article" date="2022" name="Plant J.">
        <title>Strategies of tolerance reflected in two North American maple genomes.</title>
        <authorList>
            <person name="McEvoy S.L."/>
            <person name="Sezen U.U."/>
            <person name="Trouern-Trend A."/>
            <person name="McMahon S.M."/>
            <person name="Schaberg P.G."/>
            <person name="Yang J."/>
            <person name="Wegrzyn J.L."/>
            <person name="Swenson N.G."/>
        </authorList>
    </citation>
    <scope>NUCLEOTIDE SEQUENCE</scope>
    <source>
        <strain evidence="9">NS2018</strain>
    </source>
</reference>
<keyword evidence="3" id="KW-0134">Cell wall</keyword>
<dbReference type="GO" id="GO:0004650">
    <property type="term" value="F:polygalacturonase activity"/>
    <property type="evidence" value="ECO:0007669"/>
    <property type="project" value="InterPro"/>
</dbReference>
<evidence type="ECO:0000256" key="2">
    <source>
        <dbReference type="ARBA" id="ARBA00008834"/>
    </source>
</evidence>
<organism evidence="9 10">
    <name type="scientific">Acer saccharum</name>
    <name type="common">Sugar maple</name>
    <dbReference type="NCBI Taxonomy" id="4024"/>
    <lineage>
        <taxon>Eukaryota</taxon>
        <taxon>Viridiplantae</taxon>
        <taxon>Streptophyta</taxon>
        <taxon>Embryophyta</taxon>
        <taxon>Tracheophyta</taxon>
        <taxon>Spermatophyta</taxon>
        <taxon>Magnoliopsida</taxon>
        <taxon>eudicotyledons</taxon>
        <taxon>Gunneridae</taxon>
        <taxon>Pentapetalae</taxon>
        <taxon>rosids</taxon>
        <taxon>malvids</taxon>
        <taxon>Sapindales</taxon>
        <taxon>Sapindaceae</taxon>
        <taxon>Hippocastanoideae</taxon>
        <taxon>Acereae</taxon>
        <taxon>Acer</taxon>
    </lineage>
</organism>